<keyword evidence="5 6" id="KW-0472">Membrane</keyword>
<dbReference type="PANTHER" id="PTHR36115:SF4">
    <property type="entry name" value="MEMBRANE PROTEIN"/>
    <property type="match status" value="1"/>
</dbReference>
<evidence type="ECO:0000256" key="1">
    <source>
        <dbReference type="ARBA" id="ARBA00004651"/>
    </source>
</evidence>
<dbReference type="EMBL" id="CP001759">
    <property type="protein sequence ID" value="ACZ49303.1"/>
    <property type="molecule type" value="Genomic_DNA"/>
</dbReference>
<sequence>MLNWKTTKIPDEIKYSQFYNRQTDLSREFAMQRLQKVFSWISDKLLFPFGRATAPKDGELCYVSGARRCIGTMIDLVIVVFMLQLVHAVFFLALPKSEAAFRAIEKHKMGGSLTKDERILRNKYIYKAVALQVIQLVLVFIYNVYMWINFAGTTGKLLVGLRVIDENTLETMSFGQATKRFFSTALSGIPLGLGIVWSNFDARKRAWHDMIAKTVVVTNKSLKRCKELRTEGPASSGNKL</sequence>
<dbReference type="Proteomes" id="UP000000630">
    <property type="component" value="Chromosome"/>
</dbReference>
<keyword evidence="4 6" id="KW-1133">Transmembrane helix</keyword>
<feature type="transmembrane region" description="Helical" evidence="6">
    <location>
        <begin position="181"/>
        <end position="200"/>
    </location>
</feature>
<dbReference type="STRING" id="574556.ACIS_00747"/>
<dbReference type="GO" id="GO:0005886">
    <property type="term" value="C:plasma membrane"/>
    <property type="evidence" value="ECO:0007669"/>
    <property type="project" value="UniProtKB-SubCell"/>
</dbReference>
<dbReference type="HOGENOM" id="CLU_053152_3_0_5"/>
<feature type="transmembrane region" description="Helical" evidence="6">
    <location>
        <begin position="124"/>
        <end position="148"/>
    </location>
</feature>
<feature type="domain" description="RDD" evidence="7">
    <location>
        <begin position="66"/>
        <end position="213"/>
    </location>
</feature>
<evidence type="ECO:0000256" key="3">
    <source>
        <dbReference type="ARBA" id="ARBA00022692"/>
    </source>
</evidence>
<keyword evidence="9" id="KW-1185">Reference proteome</keyword>
<keyword evidence="2" id="KW-1003">Cell membrane</keyword>
<feature type="transmembrane region" description="Helical" evidence="6">
    <location>
        <begin position="73"/>
        <end position="94"/>
    </location>
</feature>
<evidence type="ECO:0000313" key="8">
    <source>
        <dbReference type="EMBL" id="ACZ49303.1"/>
    </source>
</evidence>
<dbReference type="InterPro" id="IPR051791">
    <property type="entry name" value="Pra-immunoreactive"/>
</dbReference>
<evidence type="ECO:0000259" key="7">
    <source>
        <dbReference type="Pfam" id="PF06271"/>
    </source>
</evidence>
<dbReference type="Pfam" id="PF06271">
    <property type="entry name" value="RDD"/>
    <property type="match status" value="1"/>
</dbReference>
<reference evidence="8 9" key="1">
    <citation type="journal article" date="2010" name="J. Bacteriol.">
        <title>Complete genome sequence of Anaplasma marginale subsp. centrale.</title>
        <authorList>
            <person name="Herndon D.R."/>
            <person name="Palmer G.H."/>
            <person name="Shkap V."/>
            <person name="Knowles D.P. Jr."/>
            <person name="Brayton K.A."/>
        </authorList>
    </citation>
    <scope>NUCLEOTIDE SEQUENCE [LARGE SCALE GENOMIC DNA]</scope>
    <source>
        <strain evidence="8 9">Israel</strain>
    </source>
</reference>
<evidence type="ECO:0000256" key="5">
    <source>
        <dbReference type="ARBA" id="ARBA00023136"/>
    </source>
</evidence>
<gene>
    <name evidence="8" type="ordered locus">ACIS_00747</name>
</gene>
<evidence type="ECO:0000313" key="9">
    <source>
        <dbReference type="Proteomes" id="UP000000630"/>
    </source>
</evidence>
<keyword evidence="3 6" id="KW-0812">Transmembrane</keyword>
<proteinExistence type="predicted"/>
<protein>
    <recommendedName>
        <fullName evidence="7">RDD domain-containing protein</fullName>
    </recommendedName>
</protein>
<organism evidence="8 9">
    <name type="scientific">Anaplasma centrale (strain Israel)</name>
    <name type="common">Anaplasma marginale subsp. centrale (strain Israel)</name>
    <dbReference type="NCBI Taxonomy" id="574556"/>
    <lineage>
        <taxon>Bacteria</taxon>
        <taxon>Pseudomonadati</taxon>
        <taxon>Pseudomonadota</taxon>
        <taxon>Alphaproteobacteria</taxon>
        <taxon>Rickettsiales</taxon>
        <taxon>Anaplasmataceae</taxon>
        <taxon>Anaplasma</taxon>
    </lineage>
</organism>
<dbReference type="AlphaFoldDB" id="D1AUS5"/>
<dbReference type="InterPro" id="IPR010432">
    <property type="entry name" value="RDD"/>
</dbReference>
<accession>D1AUS5</accession>
<evidence type="ECO:0000256" key="4">
    <source>
        <dbReference type="ARBA" id="ARBA00022989"/>
    </source>
</evidence>
<evidence type="ECO:0000256" key="6">
    <source>
        <dbReference type="SAM" id="Phobius"/>
    </source>
</evidence>
<evidence type="ECO:0000256" key="2">
    <source>
        <dbReference type="ARBA" id="ARBA00022475"/>
    </source>
</evidence>
<comment type="subcellular location">
    <subcellularLocation>
        <location evidence="1">Cell membrane</location>
        <topology evidence="1">Multi-pass membrane protein</topology>
    </subcellularLocation>
</comment>
<dbReference type="eggNOG" id="COG1714">
    <property type="taxonomic scope" value="Bacteria"/>
</dbReference>
<dbReference type="KEGG" id="acn:ACIS_00747"/>
<dbReference type="PANTHER" id="PTHR36115">
    <property type="entry name" value="PROLINE-RICH ANTIGEN HOMOLOG-RELATED"/>
    <property type="match status" value="1"/>
</dbReference>
<name>D1AUS5_ANACI</name>